<dbReference type="EMBL" id="MN739449">
    <property type="protein sequence ID" value="QHT05098.1"/>
    <property type="molecule type" value="Genomic_DNA"/>
</dbReference>
<dbReference type="AlphaFoldDB" id="A0A6C0CKH1"/>
<sequence>MPTYALVLIWLLILLTIGMFIVAIIGMSRPGLKL</sequence>
<evidence type="ECO:0000313" key="2">
    <source>
        <dbReference type="EMBL" id="QHT05098.1"/>
    </source>
</evidence>
<name>A0A6C0CKH1_9ZZZZ</name>
<protein>
    <submittedName>
        <fullName evidence="2">Uncharacterized protein</fullName>
    </submittedName>
</protein>
<keyword evidence="1" id="KW-1133">Transmembrane helix</keyword>
<feature type="transmembrane region" description="Helical" evidence="1">
    <location>
        <begin position="6"/>
        <end position="27"/>
    </location>
</feature>
<keyword evidence="1" id="KW-0812">Transmembrane</keyword>
<proteinExistence type="predicted"/>
<organism evidence="2">
    <name type="scientific">viral metagenome</name>
    <dbReference type="NCBI Taxonomy" id="1070528"/>
    <lineage>
        <taxon>unclassified sequences</taxon>
        <taxon>metagenomes</taxon>
        <taxon>organismal metagenomes</taxon>
    </lineage>
</organism>
<reference evidence="2" key="1">
    <citation type="journal article" date="2020" name="Nature">
        <title>Giant virus diversity and host interactions through global metagenomics.</title>
        <authorList>
            <person name="Schulz F."/>
            <person name="Roux S."/>
            <person name="Paez-Espino D."/>
            <person name="Jungbluth S."/>
            <person name="Walsh D.A."/>
            <person name="Denef V.J."/>
            <person name="McMahon K.D."/>
            <person name="Konstantinidis K.T."/>
            <person name="Eloe-Fadrosh E.A."/>
            <person name="Kyrpides N.C."/>
            <person name="Woyke T."/>
        </authorList>
    </citation>
    <scope>NUCLEOTIDE SEQUENCE</scope>
    <source>
        <strain evidence="2">GVMAG-M-3300021354-14</strain>
    </source>
</reference>
<accession>A0A6C0CKH1</accession>
<evidence type="ECO:0000256" key="1">
    <source>
        <dbReference type="SAM" id="Phobius"/>
    </source>
</evidence>
<keyword evidence="1" id="KW-0472">Membrane</keyword>